<dbReference type="Proteomes" id="UP001139450">
    <property type="component" value="Unassembled WGS sequence"/>
</dbReference>
<dbReference type="EMBL" id="JALJEJ010000010">
    <property type="protein sequence ID" value="MCJ8211500.1"/>
    <property type="molecule type" value="Genomic_DNA"/>
</dbReference>
<keyword evidence="3" id="KW-1185">Reference proteome</keyword>
<feature type="domain" description="Cyclic nucleotide-binding" evidence="1">
    <location>
        <begin position="27"/>
        <end position="112"/>
    </location>
</feature>
<evidence type="ECO:0000313" key="3">
    <source>
        <dbReference type="Proteomes" id="UP001139450"/>
    </source>
</evidence>
<sequence length="186" mass="21292">MFSNALTTTGTYSAREIQLFEKEVTHRQVQKGTVLLSKGEICKSLFFLLQGAVHQYEFNSASDLRVVDLHTANEWFLNHQSFVSQTPSEHAIAAFTDIEIFEISIESIHYLIAQSSAFLQLNKILAFPASRLHLFDNALTPLQKYQFIFEHRPQLLQAFPLKMIASFLKITPETLSRVREKFAKAI</sequence>
<dbReference type="Pfam" id="PF00027">
    <property type="entry name" value="cNMP_binding"/>
    <property type="match status" value="1"/>
</dbReference>
<dbReference type="InterPro" id="IPR018490">
    <property type="entry name" value="cNMP-bd_dom_sf"/>
</dbReference>
<name>A0A9X2BB68_9SPHI</name>
<protein>
    <submittedName>
        <fullName evidence="2">Crp/Fnr family transcriptional regulator</fullName>
    </submittedName>
</protein>
<comment type="caution">
    <text evidence="2">The sequence shown here is derived from an EMBL/GenBank/DDBJ whole genome shotgun (WGS) entry which is preliminary data.</text>
</comment>
<dbReference type="SUPFAM" id="SSF51206">
    <property type="entry name" value="cAMP-binding domain-like"/>
    <property type="match status" value="1"/>
</dbReference>
<evidence type="ECO:0000313" key="2">
    <source>
        <dbReference type="EMBL" id="MCJ8211500.1"/>
    </source>
</evidence>
<organism evidence="2 3">
    <name type="scientific">Mucilaginibacter straminoryzae</name>
    <dbReference type="NCBI Taxonomy" id="2932774"/>
    <lineage>
        <taxon>Bacteria</taxon>
        <taxon>Pseudomonadati</taxon>
        <taxon>Bacteroidota</taxon>
        <taxon>Sphingobacteriia</taxon>
        <taxon>Sphingobacteriales</taxon>
        <taxon>Sphingobacteriaceae</taxon>
        <taxon>Mucilaginibacter</taxon>
    </lineage>
</organism>
<evidence type="ECO:0000259" key="1">
    <source>
        <dbReference type="PROSITE" id="PS50042"/>
    </source>
</evidence>
<dbReference type="Gene3D" id="2.60.120.10">
    <property type="entry name" value="Jelly Rolls"/>
    <property type="match status" value="1"/>
</dbReference>
<reference evidence="2" key="1">
    <citation type="submission" date="2022-04" db="EMBL/GenBank/DDBJ databases">
        <title>Mucilaginibacter sp. RS28 isolated from freshwater.</title>
        <authorList>
            <person name="Ko S.-R."/>
        </authorList>
    </citation>
    <scope>NUCLEOTIDE SEQUENCE</scope>
    <source>
        <strain evidence="2">RS28</strain>
    </source>
</reference>
<gene>
    <name evidence="2" type="ORF">MUY27_17405</name>
</gene>
<dbReference type="InterPro" id="IPR000595">
    <property type="entry name" value="cNMP-bd_dom"/>
</dbReference>
<dbReference type="CDD" id="cd00038">
    <property type="entry name" value="CAP_ED"/>
    <property type="match status" value="1"/>
</dbReference>
<accession>A0A9X2BB68</accession>
<dbReference type="RefSeq" id="WP_245132175.1">
    <property type="nucleotide sequence ID" value="NZ_JALJEJ010000010.1"/>
</dbReference>
<proteinExistence type="predicted"/>
<dbReference type="AlphaFoldDB" id="A0A9X2BB68"/>
<dbReference type="InterPro" id="IPR014710">
    <property type="entry name" value="RmlC-like_jellyroll"/>
</dbReference>
<dbReference type="PROSITE" id="PS50042">
    <property type="entry name" value="CNMP_BINDING_3"/>
    <property type="match status" value="1"/>
</dbReference>